<evidence type="ECO:0000256" key="9">
    <source>
        <dbReference type="ARBA" id="ARBA00022787"/>
    </source>
</evidence>
<dbReference type="InterPro" id="IPR026298">
    <property type="entry name" value="Bcl-2_fam"/>
</dbReference>
<dbReference type="GO" id="GO:0008053">
    <property type="term" value="P:mitochondrial fusion"/>
    <property type="evidence" value="ECO:0007669"/>
    <property type="project" value="TreeGrafter"/>
</dbReference>
<keyword evidence="11 17" id="KW-1133">Transmembrane helix</keyword>
<evidence type="ECO:0000256" key="16">
    <source>
        <dbReference type="ARBA" id="ARBA00067217"/>
    </source>
</evidence>
<evidence type="ECO:0000256" key="4">
    <source>
        <dbReference type="ARBA" id="ARBA00009458"/>
    </source>
</evidence>
<comment type="subcellular location">
    <subcellularLocation>
        <location evidence="2">Cytoplasm</location>
    </subcellularLocation>
    <subcellularLocation>
        <location evidence="3">Mitochondrion outer membrane</location>
        <topology evidence="3">Single-pass membrane protein</topology>
    </subcellularLocation>
    <subcellularLocation>
        <location evidence="1">Nucleus</location>
    </subcellularLocation>
</comment>
<dbReference type="PROSITE" id="PS50062">
    <property type="entry name" value="BCL2_FAMILY"/>
    <property type="match status" value="2"/>
</dbReference>
<dbReference type="GO" id="GO:0001836">
    <property type="term" value="P:release of cytochrome c from mitochondria"/>
    <property type="evidence" value="ECO:0007669"/>
    <property type="project" value="TreeGrafter"/>
</dbReference>
<keyword evidence="14 17" id="KW-0472">Membrane</keyword>
<dbReference type="GO" id="GO:0043065">
    <property type="term" value="P:positive regulation of apoptotic process"/>
    <property type="evidence" value="ECO:0007669"/>
    <property type="project" value="UniProtKB-ARBA"/>
</dbReference>
<keyword evidence="12" id="KW-0007">Acetylation</keyword>
<evidence type="ECO:0000256" key="7">
    <source>
        <dbReference type="ARBA" id="ARBA00022692"/>
    </source>
</evidence>
<evidence type="ECO:0000256" key="5">
    <source>
        <dbReference type="ARBA" id="ARBA00022490"/>
    </source>
</evidence>
<evidence type="ECO:0000256" key="8">
    <source>
        <dbReference type="ARBA" id="ARBA00022703"/>
    </source>
</evidence>
<keyword evidence="20" id="KW-1185">Reference proteome</keyword>
<evidence type="ECO:0000256" key="10">
    <source>
        <dbReference type="ARBA" id="ARBA00022843"/>
    </source>
</evidence>
<dbReference type="FunFam" id="1.10.437.10:FF:000004">
    <property type="entry name" value="apoptosis regulator BAX isoform X2"/>
    <property type="match status" value="1"/>
</dbReference>
<dbReference type="Gene3D" id="1.10.437.10">
    <property type="entry name" value="Blc2-like"/>
    <property type="match status" value="2"/>
</dbReference>
<evidence type="ECO:0000256" key="12">
    <source>
        <dbReference type="ARBA" id="ARBA00022990"/>
    </source>
</evidence>
<evidence type="ECO:0000259" key="18">
    <source>
        <dbReference type="SMART" id="SM00337"/>
    </source>
</evidence>
<name>A0A6G0HVY2_LARCR</name>
<dbReference type="PANTHER" id="PTHR11256:SF42">
    <property type="entry name" value="APOPTOSIS REGULATOR BAX"/>
    <property type="match status" value="1"/>
</dbReference>
<keyword evidence="10" id="KW-0832">Ubl conjugation</keyword>
<feature type="domain" description="Bcl-2 Bcl-2 homology region 1-3" evidence="18">
    <location>
        <begin position="65"/>
        <end position="160"/>
    </location>
</feature>
<keyword evidence="15" id="KW-0539">Nucleus</keyword>
<evidence type="ECO:0000256" key="13">
    <source>
        <dbReference type="ARBA" id="ARBA00023128"/>
    </source>
</evidence>
<dbReference type="GO" id="GO:0005829">
    <property type="term" value="C:cytosol"/>
    <property type="evidence" value="ECO:0007669"/>
    <property type="project" value="UniProtKB-ARBA"/>
</dbReference>
<evidence type="ECO:0000256" key="3">
    <source>
        <dbReference type="ARBA" id="ARBA00004572"/>
    </source>
</evidence>
<dbReference type="AlphaFoldDB" id="A0A6G0HVY2"/>
<feature type="domain" description="Bcl-2 Bcl-2 homology region 1-3" evidence="18">
    <location>
        <begin position="261"/>
        <end position="356"/>
    </location>
</feature>
<comment type="caution">
    <text evidence="19">The sequence shown here is derived from an EMBL/GenBank/DDBJ whole genome shotgun (WGS) entry which is preliminary data.</text>
</comment>
<keyword evidence="9" id="KW-1000">Mitochondrion outer membrane</keyword>
<dbReference type="InterPro" id="IPR046371">
    <property type="entry name" value="Bcl-2_BH1-3"/>
</dbReference>
<dbReference type="GO" id="GO:0005741">
    <property type="term" value="C:mitochondrial outer membrane"/>
    <property type="evidence" value="ECO:0007669"/>
    <property type="project" value="UniProtKB-SubCell"/>
</dbReference>
<reference evidence="19 20" key="1">
    <citation type="submission" date="2019-07" db="EMBL/GenBank/DDBJ databases">
        <title>Chromosome genome assembly for large yellow croaker.</title>
        <authorList>
            <person name="Xiao S."/>
        </authorList>
    </citation>
    <scope>NUCLEOTIDE SEQUENCE [LARGE SCALE GENOMIC DNA]</scope>
    <source>
        <strain evidence="19">JMULYC20181020</strain>
        <tissue evidence="19">Muscle</tissue>
    </source>
</reference>
<gene>
    <name evidence="19" type="ORF">D5F01_LYC18791</name>
</gene>
<evidence type="ECO:0000313" key="20">
    <source>
        <dbReference type="Proteomes" id="UP000424527"/>
    </source>
</evidence>
<evidence type="ECO:0000256" key="11">
    <source>
        <dbReference type="ARBA" id="ARBA00022989"/>
    </source>
</evidence>
<dbReference type="GO" id="GO:0097192">
    <property type="term" value="P:extrinsic apoptotic signaling pathway in absence of ligand"/>
    <property type="evidence" value="ECO:0007669"/>
    <property type="project" value="TreeGrafter"/>
</dbReference>
<dbReference type="PANTHER" id="PTHR11256">
    <property type="entry name" value="BCL-2 RELATED"/>
    <property type="match status" value="1"/>
</dbReference>
<dbReference type="InterPro" id="IPR036834">
    <property type="entry name" value="Bcl-2-like_sf"/>
</dbReference>
<evidence type="ECO:0000313" key="19">
    <source>
        <dbReference type="EMBL" id="KAE8283389.1"/>
    </source>
</evidence>
<evidence type="ECO:0000256" key="2">
    <source>
        <dbReference type="ARBA" id="ARBA00004496"/>
    </source>
</evidence>
<evidence type="ECO:0000256" key="6">
    <source>
        <dbReference type="ARBA" id="ARBA00022499"/>
    </source>
</evidence>
<keyword evidence="7 17" id="KW-0812">Transmembrane</keyword>
<evidence type="ECO:0000256" key="1">
    <source>
        <dbReference type="ARBA" id="ARBA00004123"/>
    </source>
</evidence>
<evidence type="ECO:0000256" key="15">
    <source>
        <dbReference type="ARBA" id="ARBA00023242"/>
    </source>
</evidence>
<dbReference type="CDD" id="cd06845">
    <property type="entry name" value="Bcl-2_like"/>
    <property type="match status" value="2"/>
</dbReference>
<comment type="similarity">
    <text evidence="4">Belongs to the Bcl-2 family.</text>
</comment>
<dbReference type="Proteomes" id="UP000424527">
    <property type="component" value="Unassembled WGS sequence"/>
</dbReference>
<keyword evidence="5" id="KW-0963">Cytoplasm</keyword>
<evidence type="ECO:0000256" key="17">
    <source>
        <dbReference type="SAM" id="Phobius"/>
    </source>
</evidence>
<sequence>MASHPGGGDQGNTKDQILEVGAVLLKDFIYERVQRHGDSNTLVTRAQLGGGELCDPNQKKLAQCLQQIGDELDGNVELQRMINDSALSPSKDVFMRVAYEIFSDGKFNWGRVVALFYFACRLVIKALLTKVPDIIRTIISWTMDYLREHVINWIREQGGWEGIRSHFGTPTWQTVGVFLAGVLTTVIVIRKIFIYERVQRHGYSNPGGGDQGNTKDHILEVGAVLLKDFIYERVQRHGYSNTLVPRAQLGDPDRLKLFQCLQQIGHELDGNVELQRMINDSSLSTSRDVFMRVASEIFSDGRFSWGRVVALFYFACRLVIKALPTLVPDSIKTIISWTMDYLREHVINWIREQGGWEGIRSHFGIPTWHTVGVFLAGVLTTVIVIRKM</sequence>
<dbReference type="GO" id="GO:0015267">
    <property type="term" value="F:channel activity"/>
    <property type="evidence" value="ECO:0007669"/>
    <property type="project" value="TreeGrafter"/>
</dbReference>
<dbReference type="InterPro" id="IPR002475">
    <property type="entry name" value="Bcl2-like"/>
</dbReference>
<organism evidence="19 20">
    <name type="scientific">Larimichthys crocea</name>
    <name type="common">Large yellow croaker</name>
    <name type="synonym">Pseudosciaena crocea</name>
    <dbReference type="NCBI Taxonomy" id="215358"/>
    <lineage>
        <taxon>Eukaryota</taxon>
        <taxon>Metazoa</taxon>
        <taxon>Chordata</taxon>
        <taxon>Craniata</taxon>
        <taxon>Vertebrata</taxon>
        <taxon>Euteleostomi</taxon>
        <taxon>Actinopterygii</taxon>
        <taxon>Neopterygii</taxon>
        <taxon>Teleostei</taxon>
        <taxon>Neoteleostei</taxon>
        <taxon>Acanthomorphata</taxon>
        <taxon>Eupercaria</taxon>
        <taxon>Sciaenidae</taxon>
        <taxon>Larimichthys</taxon>
    </lineage>
</organism>
<dbReference type="SMART" id="SM00337">
    <property type="entry name" value="BCL"/>
    <property type="match status" value="2"/>
</dbReference>
<dbReference type="Pfam" id="PF00452">
    <property type="entry name" value="Bcl-2"/>
    <property type="match status" value="2"/>
</dbReference>
<dbReference type="GO" id="GO:0051400">
    <property type="term" value="F:BH domain binding"/>
    <property type="evidence" value="ECO:0007669"/>
    <property type="project" value="TreeGrafter"/>
</dbReference>
<dbReference type="SUPFAM" id="SSF56854">
    <property type="entry name" value="Bcl-2 inhibitors of programmed cell death"/>
    <property type="match status" value="2"/>
</dbReference>
<keyword evidence="6" id="KW-1017">Isopeptide bond</keyword>
<evidence type="ECO:0000256" key="14">
    <source>
        <dbReference type="ARBA" id="ARBA00023136"/>
    </source>
</evidence>
<accession>A0A6G0HVY2</accession>
<feature type="transmembrane region" description="Helical" evidence="17">
    <location>
        <begin position="367"/>
        <end position="385"/>
    </location>
</feature>
<protein>
    <recommendedName>
        <fullName evidence="16">Apoptosis regulator BAX</fullName>
    </recommendedName>
</protein>
<dbReference type="PRINTS" id="PR01862">
    <property type="entry name" value="BCL2FAMILY"/>
</dbReference>
<dbReference type="GO" id="GO:0005634">
    <property type="term" value="C:nucleus"/>
    <property type="evidence" value="ECO:0007669"/>
    <property type="project" value="UniProtKB-SubCell"/>
</dbReference>
<keyword evidence="8" id="KW-0053">Apoptosis</keyword>
<dbReference type="GO" id="GO:0008630">
    <property type="term" value="P:intrinsic apoptotic signaling pathway in response to DNA damage"/>
    <property type="evidence" value="ECO:0007669"/>
    <property type="project" value="TreeGrafter"/>
</dbReference>
<keyword evidence="13" id="KW-0496">Mitochondrion</keyword>
<proteinExistence type="inferred from homology"/>
<dbReference type="EMBL" id="REGW02000018">
    <property type="protein sequence ID" value="KAE8283389.1"/>
    <property type="molecule type" value="Genomic_DNA"/>
</dbReference>